<dbReference type="Pfam" id="PF13853">
    <property type="entry name" value="7tm_4"/>
    <property type="match status" value="1"/>
</dbReference>
<evidence type="ECO:0000256" key="7">
    <source>
        <dbReference type="ARBA" id="ARBA00023136"/>
    </source>
</evidence>
<proteinExistence type="inferred from homology"/>
<comment type="subcellular location">
    <subcellularLocation>
        <location evidence="1 11">Cell membrane</location>
        <topology evidence="1 11">Multi-pass membrane protein</topology>
    </subcellularLocation>
</comment>
<evidence type="ECO:0000256" key="5">
    <source>
        <dbReference type="ARBA" id="ARBA00022989"/>
    </source>
</evidence>
<evidence type="ECO:0000256" key="10">
    <source>
        <dbReference type="RuleBase" id="RU000688"/>
    </source>
</evidence>
<evidence type="ECO:0000256" key="4">
    <source>
        <dbReference type="ARBA" id="ARBA00022725"/>
    </source>
</evidence>
<evidence type="ECO:0000256" key="9">
    <source>
        <dbReference type="ARBA" id="ARBA00023224"/>
    </source>
</evidence>
<feature type="transmembrane region" description="Helical" evidence="11">
    <location>
        <begin position="98"/>
        <end position="117"/>
    </location>
</feature>
<dbReference type="Proteomes" id="UP001190640">
    <property type="component" value="Chromosome 12"/>
</dbReference>
<dbReference type="GO" id="GO:0004930">
    <property type="term" value="F:G protein-coupled receptor activity"/>
    <property type="evidence" value="ECO:0007669"/>
    <property type="project" value="UniProtKB-KW"/>
</dbReference>
<dbReference type="FunFam" id="1.20.1070.10:FF:000013">
    <property type="entry name" value="Olfactory receptor"/>
    <property type="match status" value="1"/>
</dbReference>
<dbReference type="InterPro" id="IPR000276">
    <property type="entry name" value="GPCR_Rhodpsn"/>
</dbReference>
<feature type="transmembrane region" description="Helical" evidence="11">
    <location>
        <begin position="238"/>
        <end position="257"/>
    </location>
</feature>
<organism evidence="13 14">
    <name type="scientific">Eublepharis macularius</name>
    <name type="common">Leopard gecko</name>
    <name type="synonym">Cyrtodactylus macularius</name>
    <dbReference type="NCBI Taxonomy" id="481883"/>
    <lineage>
        <taxon>Eukaryota</taxon>
        <taxon>Metazoa</taxon>
        <taxon>Chordata</taxon>
        <taxon>Craniata</taxon>
        <taxon>Vertebrata</taxon>
        <taxon>Euteleostomi</taxon>
        <taxon>Lepidosauria</taxon>
        <taxon>Squamata</taxon>
        <taxon>Bifurcata</taxon>
        <taxon>Gekkota</taxon>
        <taxon>Eublepharidae</taxon>
        <taxon>Eublepharinae</taxon>
        <taxon>Eublepharis</taxon>
    </lineage>
</organism>
<evidence type="ECO:0000256" key="6">
    <source>
        <dbReference type="ARBA" id="ARBA00023040"/>
    </source>
</evidence>
<dbReference type="PRINTS" id="PR00237">
    <property type="entry name" value="GPCRRHODOPSN"/>
</dbReference>
<evidence type="ECO:0000256" key="8">
    <source>
        <dbReference type="ARBA" id="ARBA00023170"/>
    </source>
</evidence>
<feature type="transmembrane region" description="Helical" evidence="11">
    <location>
        <begin position="22"/>
        <end position="47"/>
    </location>
</feature>
<gene>
    <name evidence="14" type="primary">LOC129339819</name>
</gene>
<evidence type="ECO:0000256" key="11">
    <source>
        <dbReference type="RuleBase" id="RU363047"/>
    </source>
</evidence>
<dbReference type="PANTHER" id="PTHR26454">
    <property type="entry name" value="OLFACTORY RECEPTOR"/>
    <property type="match status" value="1"/>
</dbReference>
<dbReference type="GO" id="GO:0004984">
    <property type="term" value="F:olfactory receptor activity"/>
    <property type="evidence" value="ECO:0007669"/>
    <property type="project" value="InterPro"/>
</dbReference>
<keyword evidence="8 10" id="KW-0675">Receptor</keyword>
<evidence type="ECO:0000313" key="14">
    <source>
        <dbReference type="RefSeq" id="XP_054850371.1"/>
    </source>
</evidence>
<dbReference type="SUPFAM" id="SSF81321">
    <property type="entry name" value="Family A G protein-coupled receptor-like"/>
    <property type="match status" value="1"/>
</dbReference>
<evidence type="ECO:0000259" key="12">
    <source>
        <dbReference type="PROSITE" id="PS50262"/>
    </source>
</evidence>
<dbReference type="AlphaFoldDB" id="A0AA97K7J5"/>
<dbReference type="InterPro" id="IPR000725">
    <property type="entry name" value="Olfact_rcpt"/>
</dbReference>
<dbReference type="GeneID" id="129339819"/>
<evidence type="ECO:0000256" key="3">
    <source>
        <dbReference type="ARBA" id="ARBA00022692"/>
    </source>
</evidence>
<dbReference type="PROSITE" id="PS00237">
    <property type="entry name" value="G_PROTEIN_RECEP_F1_1"/>
    <property type="match status" value="1"/>
</dbReference>
<keyword evidence="9 10" id="KW-0807">Transducer</keyword>
<evidence type="ECO:0000313" key="13">
    <source>
        <dbReference type="Proteomes" id="UP001190640"/>
    </source>
</evidence>
<dbReference type="PRINTS" id="PR00245">
    <property type="entry name" value="OLFACTORYR"/>
</dbReference>
<feature type="domain" description="G-protein coupled receptors family 1 profile" evidence="12">
    <location>
        <begin position="38"/>
        <end position="287"/>
    </location>
</feature>
<dbReference type="InterPro" id="IPR047132">
    <property type="entry name" value="Olfact_rcpt_6C-like"/>
</dbReference>
<dbReference type="PANTHER" id="PTHR26454:SF18">
    <property type="entry name" value="OLFACTORY RECEPTOR 6C76"/>
    <property type="match status" value="1"/>
</dbReference>
<keyword evidence="7 11" id="KW-0472">Membrane</keyword>
<accession>A0AA97K7J5</accession>
<keyword evidence="5 11" id="KW-1133">Transmembrane helix</keyword>
<dbReference type="InterPro" id="IPR017452">
    <property type="entry name" value="GPCR_Rhodpsn_7TM"/>
</dbReference>
<keyword evidence="3 10" id="KW-0812">Transmembrane</keyword>
<feature type="transmembrane region" description="Helical" evidence="11">
    <location>
        <begin position="137"/>
        <end position="161"/>
    </location>
</feature>
<keyword evidence="13" id="KW-1185">Reference proteome</keyword>
<comment type="similarity">
    <text evidence="10">Belongs to the G-protein coupled receptor 1 family.</text>
</comment>
<dbReference type="Gene3D" id="1.20.1070.10">
    <property type="entry name" value="Rhodopsin 7-helix transmembrane proteins"/>
    <property type="match status" value="1"/>
</dbReference>
<evidence type="ECO:0000256" key="2">
    <source>
        <dbReference type="ARBA" id="ARBA00022475"/>
    </source>
</evidence>
<protein>
    <recommendedName>
        <fullName evidence="11">Olfactory receptor</fullName>
    </recommendedName>
</protein>
<dbReference type="RefSeq" id="XP_054850371.1">
    <property type="nucleotide sequence ID" value="XM_054994396.1"/>
</dbReference>
<name>A0AA97K7J5_EUBMA</name>
<keyword evidence="6 10" id="KW-0297">G-protein coupled receptor</keyword>
<evidence type="ECO:0000256" key="1">
    <source>
        <dbReference type="ARBA" id="ARBA00004651"/>
    </source>
</evidence>
<keyword evidence="11" id="KW-0716">Sensory transduction</keyword>
<feature type="transmembrane region" description="Helical" evidence="11">
    <location>
        <begin position="59"/>
        <end position="78"/>
    </location>
</feature>
<sequence>MNSSTVREFILLGLTDNPQLEILFFCLFFVTYLLTVTGNMVIIAITLKDHRLSTPMYFFLRHFAVLEIGFTTCITPKALANMATGHKKISLSGCFTQFFLYFVLGATEFFLLAVMSFDRYVAICNPLRYSAIMNGRICSLLVFGSWLGGFLLILGPAAALFHMPFCGPNIVNHFFCDKGPLIKLVCIDTSLLDLVYFIAAIFILSGTLTVNVVSYINIISSVISIPSGKGRQKAFSTCASHIIVVSLTYGSCMFMYIKPKGTNEFNFSKSVAVLNTIVSPLLNPFIYCLRNKQVQGALKTAFRQSIEF</sequence>
<dbReference type="PROSITE" id="PS50262">
    <property type="entry name" value="G_PROTEIN_RECEP_F1_2"/>
    <property type="match status" value="1"/>
</dbReference>
<feature type="transmembrane region" description="Helical" evidence="11">
    <location>
        <begin position="194"/>
        <end position="218"/>
    </location>
</feature>
<keyword evidence="4 11" id="KW-0552">Olfaction</keyword>
<feature type="transmembrane region" description="Helical" evidence="11">
    <location>
        <begin position="269"/>
        <end position="289"/>
    </location>
</feature>
<keyword evidence="2 11" id="KW-1003">Cell membrane</keyword>
<reference evidence="14" key="1">
    <citation type="submission" date="2025-08" db="UniProtKB">
        <authorList>
            <consortium name="RefSeq"/>
        </authorList>
    </citation>
    <scope>IDENTIFICATION</scope>
    <source>
        <tissue evidence="14">Blood</tissue>
    </source>
</reference>
<dbReference type="CDD" id="cd15912">
    <property type="entry name" value="7tmA_OR6C-like"/>
    <property type="match status" value="1"/>
</dbReference>
<dbReference type="KEGG" id="emc:129339819"/>
<dbReference type="GO" id="GO:0005886">
    <property type="term" value="C:plasma membrane"/>
    <property type="evidence" value="ECO:0007669"/>
    <property type="project" value="UniProtKB-SubCell"/>
</dbReference>